<comment type="caution">
    <text evidence="7">The sequence shown here is derived from an EMBL/GenBank/DDBJ whole genome shotgun (WGS) entry which is preliminary data.</text>
</comment>
<evidence type="ECO:0000256" key="1">
    <source>
        <dbReference type="ARBA" id="ARBA00004651"/>
    </source>
</evidence>
<gene>
    <name evidence="7" type="ORF">C9F07_28775</name>
</gene>
<evidence type="ECO:0000256" key="3">
    <source>
        <dbReference type="ARBA" id="ARBA00022989"/>
    </source>
</evidence>
<protein>
    <recommendedName>
        <fullName evidence="6">ABC transmembrane type-1 domain-containing protein</fullName>
    </recommendedName>
</protein>
<dbReference type="Gene3D" id="1.20.1560.10">
    <property type="entry name" value="ABC transporter type 1, transmembrane domain"/>
    <property type="match status" value="1"/>
</dbReference>
<dbReference type="AlphaFoldDB" id="A0A4Z0KSV4"/>
<reference evidence="7 8" key="1">
    <citation type="submission" date="2018-03" db="EMBL/GenBank/DDBJ databases">
        <title>Non-Typhoidal Salmonella genome sequencing and assembly.</title>
        <authorList>
            <person name="Matchawe C."/>
        </authorList>
    </citation>
    <scope>NUCLEOTIDE SEQUENCE [LARGE SCALE GENOMIC DNA]</scope>
    <source>
        <strain evidence="7 8">22sa</strain>
    </source>
</reference>
<comment type="subcellular location">
    <subcellularLocation>
        <location evidence="1">Cell membrane</location>
        <topology evidence="1">Multi-pass membrane protein</topology>
    </subcellularLocation>
</comment>
<dbReference type="EMBL" id="PYKI01002871">
    <property type="protein sequence ID" value="TGD44506.1"/>
    <property type="molecule type" value="Genomic_DNA"/>
</dbReference>
<sequence>MRALLPYLTLYKRHKWMLTLGIALAILTLLASIGLLTLSGWFLSASAIAGFAGIYSFNYMLPAAGVRGAAITRTAGRYFERLVSHDATFRVLQHLRISAFSKHLPLSPAAQARYQQGALVHR</sequence>
<evidence type="ECO:0000256" key="4">
    <source>
        <dbReference type="ARBA" id="ARBA00023136"/>
    </source>
</evidence>
<evidence type="ECO:0000313" key="8">
    <source>
        <dbReference type="Proteomes" id="UP000298196"/>
    </source>
</evidence>
<feature type="transmembrane region" description="Helical" evidence="5">
    <location>
        <begin position="41"/>
        <end position="61"/>
    </location>
</feature>
<evidence type="ECO:0000313" key="7">
    <source>
        <dbReference type="EMBL" id="TGD44506.1"/>
    </source>
</evidence>
<keyword evidence="4 5" id="KW-0472">Membrane</keyword>
<keyword evidence="3 5" id="KW-1133">Transmembrane helix</keyword>
<dbReference type="GO" id="GO:0140359">
    <property type="term" value="F:ABC-type transporter activity"/>
    <property type="evidence" value="ECO:0007669"/>
    <property type="project" value="InterPro"/>
</dbReference>
<feature type="transmembrane region" description="Helical" evidence="5">
    <location>
        <begin position="16"/>
        <end position="35"/>
    </location>
</feature>
<accession>A0A4Z0KSV4</accession>
<dbReference type="GO" id="GO:0005524">
    <property type="term" value="F:ATP binding"/>
    <property type="evidence" value="ECO:0007669"/>
    <property type="project" value="InterPro"/>
</dbReference>
<feature type="domain" description="ABC transmembrane type-1" evidence="6">
    <location>
        <begin position="20"/>
        <end position="122"/>
    </location>
</feature>
<organism evidence="7 8">
    <name type="scientific">Salmonella enterica subsp. enterica serovar Poona</name>
    <dbReference type="NCBI Taxonomy" id="436295"/>
    <lineage>
        <taxon>Bacteria</taxon>
        <taxon>Pseudomonadati</taxon>
        <taxon>Pseudomonadota</taxon>
        <taxon>Gammaproteobacteria</taxon>
        <taxon>Enterobacterales</taxon>
        <taxon>Enterobacteriaceae</taxon>
        <taxon>Salmonella</taxon>
    </lineage>
</organism>
<proteinExistence type="predicted"/>
<keyword evidence="2 5" id="KW-0812">Transmembrane</keyword>
<name>A0A4Z0KSV4_SALET</name>
<feature type="non-terminal residue" evidence="7">
    <location>
        <position position="122"/>
    </location>
</feature>
<dbReference type="SUPFAM" id="SSF90123">
    <property type="entry name" value="ABC transporter transmembrane region"/>
    <property type="match status" value="1"/>
</dbReference>
<evidence type="ECO:0000256" key="2">
    <source>
        <dbReference type="ARBA" id="ARBA00022692"/>
    </source>
</evidence>
<evidence type="ECO:0000256" key="5">
    <source>
        <dbReference type="SAM" id="Phobius"/>
    </source>
</evidence>
<evidence type="ECO:0000259" key="6">
    <source>
        <dbReference type="PROSITE" id="PS50929"/>
    </source>
</evidence>
<dbReference type="GO" id="GO:0005886">
    <property type="term" value="C:plasma membrane"/>
    <property type="evidence" value="ECO:0007669"/>
    <property type="project" value="UniProtKB-SubCell"/>
</dbReference>
<dbReference type="InterPro" id="IPR011527">
    <property type="entry name" value="ABC1_TM_dom"/>
</dbReference>
<dbReference type="PROSITE" id="PS50929">
    <property type="entry name" value="ABC_TM1F"/>
    <property type="match status" value="1"/>
</dbReference>
<keyword evidence="8" id="KW-1185">Reference proteome</keyword>
<dbReference type="InterPro" id="IPR036640">
    <property type="entry name" value="ABC1_TM_sf"/>
</dbReference>
<dbReference type="Proteomes" id="UP000298196">
    <property type="component" value="Unassembled WGS sequence"/>
</dbReference>